<dbReference type="Proteomes" id="UP001501358">
    <property type="component" value="Unassembled WGS sequence"/>
</dbReference>
<proteinExistence type="predicted"/>
<organism evidence="1 2">
    <name type="scientific">Streptomyces thermolineatus</name>
    <dbReference type="NCBI Taxonomy" id="44033"/>
    <lineage>
        <taxon>Bacteria</taxon>
        <taxon>Bacillati</taxon>
        <taxon>Actinomycetota</taxon>
        <taxon>Actinomycetes</taxon>
        <taxon>Kitasatosporales</taxon>
        <taxon>Streptomycetaceae</taxon>
        <taxon>Streptomyces</taxon>
    </lineage>
</organism>
<evidence type="ECO:0000313" key="2">
    <source>
        <dbReference type="Proteomes" id="UP001501358"/>
    </source>
</evidence>
<dbReference type="EMBL" id="BAAATA010000046">
    <property type="protein sequence ID" value="GAA2509081.1"/>
    <property type="molecule type" value="Genomic_DNA"/>
</dbReference>
<name>A0ABN3MVH9_9ACTN</name>
<keyword evidence="2" id="KW-1185">Reference proteome</keyword>
<gene>
    <name evidence="1" type="ORF">GCM10010406_51930</name>
</gene>
<reference evidence="1 2" key="1">
    <citation type="journal article" date="2019" name="Int. J. Syst. Evol. Microbiol.">
        <title>The Global Catalogue of Microorganisms (GCM) 10K type strain sequencing project: providing services to taxonomists for standard genome sequencing and annotation.</title>
        <authorList>
            <consortium name="The Broad Institute Genomics Platform"/>
            <consortium name="The Broad Institute Genome Sequencing Center for Infectious Disease"/>
            <person name="Wu L."/>
            <person name="Ma J."/>
        </authorList>
    </citation>
    <scope>NUCLEOTIDE SEQUENCE [LARGE SCALE GENOMIC DNA]</scope>
    <source>
        <strain evidence="1 2">JCM 6307</strain>
    </source>
</reference>
<dbReference type="RefSeq" id="WP_344385842.1">
    <property type="nucleotide sequence ID" value="NZ_BAAATA010000046.1"/>
</dbReference>
<protein>
    <recommendedName>
        <fullName evidence="3">Secreted protein</fullName>
    </recommendedName>
</protein>
<comment type="caution">
    <text evidence="1">The sequence shown here is derived from an EMBL/GenBank/DDBJ whole genome shotgun (WGS) entry which is preliminary data.</text>
</comment>
<sequence>MNDLGDGWRKFAEKKLVVTSSVVLVLGVAAGVLAGRTVLSPDRVAQLGHGDLCDADTFSVEDVEVVKRALPSGAGVSSSWRVRDYGNSFSINCSIWVHAAGGLHLRAELKEGGPEDWKTGLKRQGDLGGFNDSLSFDGGGKGISGKSHAAVYLKCTPPGQESLPDSERMKNPHLSVVAWGADAENFPKSGGESYRRDIARLAVSMTETAQSAVGCTENTSIPEGIPKLVEER</sequence>
<evidence type="ECO:0008006" key="3">
    <source>
        <dbReference type="Google" id="ProtNLM"/>
    </source>
</evidence>
<accession>A0ABN3MVH9</accession>
<evidence type="ECO:0000313" key="1">
    <source>
        <dbReference type="EMBL" id="GAA2509081.1"/>
    </source>
</evidence>